<dbReference type="AlphaFoldDB" id="K5VAC7"/>
<organism evidence="11 12">
    <name type="scientific">Phanerochaete carnosa (strain HHB-10118-sp)</name>
    <name type="common">White-rot fungus</name>
    <name type="synonym">Peniophora carnosa</name>
    <dbReference type="NCBI Taxonomy" id="650164"/>
    <lineage>
        <taxon>Eukaryota</taxon>
        <taxon>Fungi</taxon>
        <taxon>Dikarya</taxon>
        <taxon>Basidiomycota</taxon>
        <taxon>Agaricomycotina</taxon>
        <taxon>Agaricomycetes</taxon>
        <taxon>Polyporales</taxon>
        <taxon>Phanerochaetaceae</taxon>
        <taxon>Phanerochaete</taxon>
    </lineage>
</organism>
<evidence type="ECO:0000256" key="2">
    <source>
        <dbReference type="ARBA" id="ARBA00005179"/>
    </source>
</evidence>
<gene>
    <name evidence="11" type="ORF">PHACADRAFT_250529</name>
</gene>
<dbReference type="InParanoid" id="K5VAC7"/>
<dbReference type="Pfam" id="PF00067">
    <property type="entry name" value="p450"/>
    <property type="match status" value="1"/>
</dbReference>
<keyword evidence="4 9" id="KW-0349">Heme</keyword>
<dbReference type="GO" id="GO:0020037">
    <property type="term" value="F:heme binding"/>
    <property type="evidence" value="ECO:0007669"/>
    <property type="project" value="InterPro"/>
</dbReference>
<evidence type="ECO:0000256" key="4">
    <source>
        <dbReference type="ARBA" id="ARBA00022617"/>
    </source>
</evidence>
<dbReference type="HOGENOM" id="CLU_001570_5_11_1"/>
<dbReference type="EMBL" id="JH930469">
    <property type="protein sequence ID" value="EKM59796.1"/>
    <property type="molecule type" value="Genomic_DNA"/>
</dbReference>
<dbReference type="KEGG" id="pco:PHACADRAFT_250529"/>
<evidence type="ECO:0000256" key="9">
    <source>
        <dbReference type="PIRSR" id="PIRSR602401-1"/>
    </source>
</evidence>
<keyword evidence="6" id="KW-0560">Oxidoreductase</keyword>
<dbReference type="PANTHER" id="PTHR24305:SF166">
    <property type="entry name" value="CYTOCHROME P450 12A4, MITOCHONDRIAL-RELATED"/>
    <property type="match status" value="1"/>
</dbReference>
<evidence type="ECO:0000256" key="1">
    <source>
        <dbReference type="ARBA" id="ARBA00001971"/>
    </source>
</evidence>
<keyword evidence="5 9" id="KW-0479">Metal-binding</keyword>
<dbReference type="OrthoDB" id="1470350at2759"/>
<sequence length="544" mass="61724">MDYLLIVYAIGALAALGLYKLLSFIWSTSTSPLRHLLGPPNESLLWGNMLTIQKEDDAVCQDRWVQQYGHTIAYYGVFSVRRLWTMDTRALNHIMTHHTIYQRPLPARYGLSRVVGPGVLVTEGEQHKHQRRVMNPAFGPAQVRDLTEIFTDKSNQLRDCWLGEISKNGGASAQVNALSWLGHATLDIIGRAGFGYDFDALNPTGETNELSEAFSTIFTEPERNQRFFAFLQWTIPLLRLIKTENDHRAEQSQATMRRIGMQLIREKKAAIMAETLEKGRGVERKDIRERDLLTLLIRANMATDIPEDQRLTDDEVLAQVPTFIVAGHETTSTAVTWALFSLTQRPDVQRKLRDELLQVATDSPTMDELNALPYLDAVVRETMRHHSPVASTSRQAFEDDVIPVDTPYTDRYGRVREHIEIKKGDLIFLPILALNRRKEIWGEDAHEFKPERWERIPETTASVPGVWGNLLTFIGGPRACIGYRFSLVETKALLFALVRAFEFELAVPVEDIKKRSGITTRPVIIGLDGKAKGSLPLIIRPYRA</sequence>
<evidence type="ECO:0000313" key="11">
    <source>
        <dbReference type="EMBL" id="EKM59796.1"/>
    </source>
</evidence>
<evidence type="ECO:0000256" key="10">
    <source>
        <dbReference type="SAM" id="Phobius"/>
    </source>
</evidence>
<feature type="binding site" description="axial binding residue" evidence="9">
    <location>
        <position position="480"/>
    </location>
    <ligand>
        <name>heme</name>
        <dbReference type="ChEBI" id="CHEBI:30413"/>
    </ligand>
    <ligandPart>
        <name>Fe</name>
        <dbReference type="ChEBI" id="CHEBI:18248"/>
    </ligandPart>
</feature>
<dbReference type="PRINTS" id="PR00385">
    <property type="entry name" value="P450"/>
</dbReference>
<name>K5VAC7_PHACS</name>
<proteinExistence type="inferred from homology"/>
<keyword evidence="10" id="KW-0472">Membrane</keyword>
<evidence type="ECO:0000256" key="6">
    <source>
        <dbReference type="ARBA" id="ARBA00023002"/>
    </source>
</evidence>
<keyword evidence="10" id="KW-1133">Transmembrane helix</keyword>
<dbReference type="SUPFAM" id="SSF48264">
    <property type="entry name" value="Cytochrome P450"/>
    <property type="match status" value="1"/>
</dbReference>
<protein>
    <recommendedName>
        <fullName evidence="13">Cytochrome P450</fullName>
    </recommendedName>
</protein>
<comment type="pathway">
    <text evidence="2">Secondary metabolite biosynthesis.</text>
</comment>
<keyword evidence="10" id="KW-0812">Transmembrane</keyword>
<evidence type="ECO:0008006" key="13">
    <source>
        <dbReference type="Google" id="ProtNLM"/>
    </source>
</evidence>
<keyword evidence="7 9" id="KW-0408">Iron</keyword>
<evidence type="ECO:0000256" key="7">
    <source>
        <dbReference type="ARBA" id="ARBA00023004"/>
    </source>
</evidence>
<dbReference type="InterPro" id="IPR050121">
    <property type="entry name" value="Cytochrome_P450_monoxygenase"/>
</dbReference>
<accession>K5VAC7</accession>
<evidence type="ECO:0000313" key="12">
    <source>
        <dbReference type="Proteomes" id="UP000008370"/>
    </source>
</evidence>
<dbReference type="InterPro" id="IPR002401">
    <property type="entry name" value="Cyt_P450_E_grp-I"/>
</dbReference>
<dbReference type="Gene3D" id="1.10.630.10">
    <property type="entry name" value="Cytochrome P450"/>
    <property type="match status" value="1"/>
</dbReference>
<feature type="transmembrane region" description="Helical" evidence="10">
    <location>
        <begin position="6"/>
        <end position="26"/>
    </location>
</feature>
<keyword evidence="8" id="KW-0503">Monooxygenase</keyword>
<dbReference type="GO" id="GO:0005506">
    <property type="term" value="F:iron ion binding"/>
    <property type="evidence" value="ECO:0007669"/>
    <property type="project" value="InterPro"/>
</dbReference>
<dbReference type="GO" id="GO:0016705">
    <property type="term" value="F:oxidoreductase activity, acting on paired donors, with incorporation or reduction of molecular oxygen"/>
    <property type="evidence" value="ECO:0007669"/>
    <property type="project" value="InterPro"/>
</dbReference>
<dbReference type="InterPro" id="IPR001128">
    <property type="entry name" value="Cyt_P450"/>
</dbReference>
<dbReference type="InterPro" id="IPR036396">
    <property type="entry name" value="Cyt_P450_sf"/>
</dbReference>
<dbReference type="RefSeq" id="XP_007392352.1">
    <property type="nucleotide sequence ID" value="XM_007392290.1"/>
</dbReference>
<dbReference type="PANTHER" id="PTHR24305">
    <property type="entry name" value="CYTOCHROME P450"/>
    <property type="match status" value="1"/>
</dbReference>
<keyword evidence="12" id="KW-1185">Reference proteome</keyword>
<dbReference type="PRINTS" id="PR00463">
    <property type="entry name" value="EP450I"/>
</dbReference>
<dbReference type="CDD" id="cd11069">
    <property type="entry name" value="CYP_FUM15-like"/>
    <property type="match status" value="1"/>
</dbReference>
<dbReference type="GeneID" id="18914945"/>
<comment type="similarity">
    <text evidence="3">Belongs to the cytochrome P450 family.</text>
</comment>
<dbReference type="Proteomes" id="UP000008370">
    <property type="component" value="Unassembled WGS sequence"/>
</dbReference>
<evidence type="ECO:0000256" key="3">
    <source>
        <dbReference type="ARBA" id="ARBA00010617"/>
    </source>
</evidence>
<reference evidence="11 12" key="1">
    <citation type="journal article" date="2012" name="BMC Genomics">
        <title>Comparative genomics of the white-rot fungi, Phanerochaete carnosa and P. chrysosporium, to elucidate the genetic basis of the distinct wood types they colonize.</title>
        <authorList>
            <person name="Suzuki H."/>
            <person name="MacDonald J."/>
            <person name="Syed K."/>
            <person name="Salamov A."/>
            <person name="Hori C."/>
            <person name="Aerts A."/>
            <person name="Henrissat B."/>
            <person name="Wiebenga A."/>
            <person name="vanKuyk P.A."/>
            <person name="Barry K."/>
            <person name="Lindquist E."/>
            <person name="LaButti K."/>
            <person name="Lapidus A."/>
            <person name="Lucas S."/>
            <person name="Coutinho P."/>
            <person name="Gong Y."/>
            <person name="Samejima M."/>
            <person name="Mahadevan R."/>
            <person name="Abou-Zaid M."/>
            <person name="de Vries R.P."/>
            <person name="Igarashi K."/>
            <person name="Yadav J.S."/>
            <person name="Grigoriev I.V."/>
            <person name="Master E.R."/>
        </authorList>
    </citation>
    <scope>NUCLEOTIDE SEQUENCE [LARGE SCALE GENOMIC DNA]</scope>
    <source>
        <strain evidence="11 12">HHB-10118-sp</strain>
    </source>
</reference>
<evidence type="ECO:0000256" key="5">
    <source>
        <dbReference type="ARBA" id="ARBA00022723"/>
    </source>
</evidence>
<dbReference type="GO" id="GO:0004497">
    <property type="term" value="F:monooxygenase activity"/>
    <property type="evidence" value="ECO:0007669"/>
    <property type="project" value="UniProtKB-KW"/>
</dbReference>
<evidence type="ECO:0000256" key="8">
    <source>
        <dbReference type="ARBA" id="ARBA00023033"/>
    </source>
</evidence>
<comment type="cofactor">
    <cofactor evidence="1 9">
        <name>heme</name>
        <dbReference type="ChEBI" id="CHEBI:30413"/>
    </cofactor>
</comment>